<accession>A0A0N8NTA9</accession>
<dbReference type="GO" id="GO:0016491">
    <property type="term" value="F:oxidoreductase activity"/>
    <property type="evidence" value="ECO:0007669"/>
    <property type="project" value="UniProtKB-KW"/>
</dbReference>
<feature type="domain" description="4Fe-4S ferredoxin-type" evidence="1">
    <location>
        <begin position="158"/>
        <end position="188"/>
    </location>
</feature>
<dbReference type="Gene3D" id="3.30.70.20">
    <property type="match status" value="1"/>
</dbReference>
<protein>
    <submittedName>
        <fullName evidence="2">Epoxyqueuosine reductase</fullName>
        <ecNumber evidence="2">1.1.-.-</ecNumber>
    </submittedName>
</protein>
<keyword evidence="3" id="KW-1185">Reference proteome</keyword>
<dbReference type="OrthoDB" id="9784571at2"/>
<dbReference type="EC" id="1.1.-.-" evidence="2"/>
<keyword evidence="2" id="KW-0560">Oxidoreductase</keyword>
<dbReference type="PANTHER" id="PTHR42827:SF1">
    <property type="entry name" value="IRON-SULFUR CLUSTER-BINDING PROTEIN"/>
    <property type="match status" value="1"/>
</dbReference>
<organism evidence="2 3">
    <name type="scientific">Oxobacter pfennigii</name>
    <dbReference type="NCBI Taxonomy" id="36849"/>
    <lineage>
        <taxon>Bacteria</taxon>
        <taxon>Bacillati</taxon>
        <taxon>Bacillota</taxon>
        <taxon>Clostridia</taxon>
        <taxon>Eubacteriales</taxon>
        <taxon>Clostridiaceae</taxon>
        <taxon>Oxobacter</taxon>
    </lineage>
</organism>
<dbReference type="InterPro" id="IPR017896">
    <property type="entry name" value="4Fe4S_Fe-S-bd"/>
</dbReference>
<reference evidence="2 3" key="1">
    <citation type="submission" date="2015-09" db="EMBL/GenBank/DDBJ databases">
        <title>Genome sequence of Oxobacter pfennigii DSM 3222.</title>
        <authorList>
            <person name="Poehlein A."/>
            <person name="Bengelsdorf F.R."/>
            <person name="Schiel-Bengelsdorf B."/>
            <person name="Duerre P."/>
            <person name="Daniel R."/>
        </authorList>
    </citation>
    <scope>NUCLEOTIDE SEQUENCE [LARGE SCALE GENOMIC DNA]</scope>
    <source>
        <strain evidence="2 3">DSM 3222</strain>
    </source>
</reference>
<sequence length="224" mass="24807">MKEKIREFILSYGADLCGFANIDRFNEAPAGFKPTDILPDCKTVISFALALPKGLSKVSPRFIYGYYNNFSCSKVDEIAFKAAVQIEKNFKRSSVPMPCDSPYEYWDKDNMEGRGLLSMKHTAVQAGLGTLGKNTLFMNKHFGNMITLGAILTTLELESDQFDATVCISNCRKCIDACPVSAINNGTVSQKLCRTNTYGKTERGFDTVDCNICRTVCPMNHATP</sequence>
<dbReference type="AlphaFoldDB" id="A0A0N8NTA9"/>
<dbReference type="STRING" id="36849.OXPF_24900"/>
<dbReference type="PANTHER" id="PTHR42827">
    <property type="entry name" value="IRON-SULFUR CLUSTER-BINDING PROTEIN-RELATED"/>
    <property type="match status" value="1"/>
</dbReference>
<evidence type="ECO:0000313" key="2">
    <source>
        <dbReference type="EMBL" id="KPU44320.1"/>
    </source>
</evidence>
<evidence type="ECO:0000313" key="3">
    <source>
        <dbReference type="Proteomes" id="UP000050326"/>
    </source>
</evidence>
<comment type="caution">
    <text evidence="2">The sequence shown here is derived from an EMBL/GenBank/DDBJ whole genome shotgun (WGS) entry which is preliminary data.</text>
</comment>
<dbReference type="RefSeq" id="WP_054875503.1">
    <property type="nucleotide sequence ID" value="NZ_LKET01000032.1"/>
</dbReference>
<name>A0A0N8NTA9_9CLOT</name>
<dbReference type="Proteomes" id="UP000050326">
    <property type="component" value="Unassembled WGS sequence"/>
</dbReference>
<dbReference type="EMBL" id="LKET01000032">
    <property type="protein sequence ID" value="KPU44320.1"/>
    <property type="molecule type" value="Genomic_DNA"/>
</dbReference>
<dbReference type="PROSITE" id="PS51379">
    <property type="entry name" value="4FE4S_FER_2"/>
    <property type="match status" value="1"/>
</dbReference>
<gene>
    <name evidence="2" type="primary">queG_3</name>
    <name evidence="2" type="ORF">OXPF_24900</name>
</gene>
<evidence type="ECO:0000259" key="1">
    <source>
        <dbReference type="PROSITE" id="PS51379"/>
    </source>
</evidence>
<dbReference type="SUPFAM" id="SSF46548">
    <property type="entry name" value="alpha-helical ferredoxin"/>
    <property type="match status" value="1"/>
</dbReference>
<proteinExistence type="predicted"/>